<protein>
    <recommendedName>
        <fullName evidence="4">Hypervirulence associated protein TUDOR domain-containing protein</fullName>
    </recommendedName>
</protein>
<name>A0A6A6T9V8_9PLEO</name>
<evidence type="ECO:0000313" key="2">
    <source>
        <dbReference type="EMBL" id="KAF2656765.1"/>
    </source>
</evidence>
<dbReference type="AlphaFoldDB" id="A0A6A6T9V8"/>
<sequence length="59" mass="6526">MSSKGTRGILSKQSEPIEEGGHMYTKIRGGRHEGDASLWVEKIVTTKEEAEEENLNSPP</sequence>
<dbReference type="Gene3D" id="2.30.30.1060">
    <property type="match status" value="1"/>
</dbReference>
<accession>A0A6A6T9V8</accession>
<reference evidence="2" key="1">
    <citation type="journal article" date="2020" name="Stud. Mycol.">
        <title>101 Dothideomycetes genomes: a test case for predicting lifestyles and emergence of pathogens.</title>
        <authorList>
            <person name="Haridas S."/>
            <person name="Albert R."/>
            <person name="Binder M."/>
            <person name="Bloem J."/>
            <person name="Labutti K."/>
            <person name="Salamov A."/>
            <person name="Andreopoulos B."/>
            <person name="Baker S."/>
            <person name="Barry K."/>
            <person name="Bills G."/>
            <person name="Bluhm B."/>
            <person name="Cannon C."/>
            <person name="Castanera R."/>
            <person name="Culley D."/>
            <person name="Daum C."/>
            <person name="Ezra D."/>
            <person name="Gonzalez J."/>
            <person name="Henrissat B."/>
            <person name="Kuo A."/>
            <person name="Liang C."/>
            <person name="Lipzen A."/>
            <person name="Lutzoni F."/>
            <person name="Magnuson J."/>
            <person name="Mondo S."/>
            <person name="Nolan M."/>
            <person name="Ohm R."/>
            <person name="Pangilinan J."/>
            <person name="Park H.-J."/>
            <person name="Ramirez L."/>
            <person name="Alfaro M."/>
            <person name="Sun H."/>
            <person name="Tritt A."/>
            <person name="Yoshinaga Y."/>
            <person name="Zwiers L.-H."/>
            <person name="Turgeon B."/>
            <person name="Goodwin S."/>
            <person name="Spatafora J."/>
            <person name="Crous P."/>
            <person name="Grigoriev I."/>
        </authorList>
    </citation>
    <scope>NUCLEOTIDE SEQUENCE</scope>
    <source>
        <strain evidence="2">CBS 122681</strain>
    </source>
</reference>
<evidence type="ECO:0000256" key="1">
    <source>
        <dbReference type="SAM" id="MobiDB-lite"/>
    </source>
</evidence>
<dbReference type="OrthoDB" id="2138648at2759"/>
<evidence type="ECO:0000313" key="3">
    <source>
        <dbReference type="Proteomes" id="UP000799324"/>
    </source>
</evidence>
<evidence type="ECO:0008006" key="4">
    <source>
        <dbReference type="Google" id="ProtNLM"/>
    </source>
</evidence>
<feature type="region of interest" description="Disordered" evidence="1">
    <location>
        <begin position="1"/>
        <end position="30"/>
    </location>
</feature>
<dbReference type="Proteomes" id="UP000799324">
    <property type="component" value="Unassembled WGS sequence"/>
</dbReference>
<organism evidence="2 3">
    <name type="scientific">Lophiostoma macrostomum CBS 122681</name>
    <dbReference type="NCBI Taxonomy" id="1314788"/>
    <lineage>
        <taxon>Eukaryota</taxon>
        <taxon>Fungi</taxon>
        <taxon>Dikarya</taxon>
        <taxon>Ascomycota</taxon>
        <taxon>Pezizomycotina</taxon>
        <taxon>Dothideomycetes</taxon>
        <taxon>Pleosporomycetidae</taxon>
        <taxon>Pleosporales</taxon>
        <taxon>Lophiostomataceae</taxon>
        <taxon>Lophiostoma</taxon>
    </lineage>
</organism>
<proteinExistence type="predicted"/>
<keyword evidence="3" id="KW-1185">Reference proteome</keyword>
<gene>
    <name evidence="2" type="ORF">K491DRAFT_596281</name>
</gene>
<dbReference type="EMBL" id="MU004332">
    <property type="protein sequence ID" value="KAF2656765.1"/>
    <property type="molecule type" value="Genomic_DNA"/>
</dbReference>